<dbReference type="GeneID" id="30175025"/>
<feature type="domain" description="Zinc finger PHD-type" evidence="6">
    <location>
        <begin position="194"/>
        <end position="239"/>
    </location>
</feature>
<dbReference type="InterPro" id="IPR001965">
    <property type="entry name" value="Znf_PHD"/>
</dbReference>
<evidence type="ECO:0000256" key="2">
    <source>
        <dbReference type="ARBA" id="ARBA00022771"/>
    </source>
</evidence>
<dbReference type="RefSeq" id="XP_019008969.1">
    <property type="nucleotide sequence ID" value="XM_019158356.1"/>
</dbReference>
<dbReference type="STRING" id="1296096.A0A1B9HWV8"/>
<evidence type="ECO:0000313" key="10">
    <source>
        <dbReference type="Proteomes" id="UP000094020"/>
    </source>
</evidence>
<keyword evidence="10" id="KW-1185">Reference proteome</keyword>
<feature type="compositionally biased region" description="Low complexity" evidence="5">
    <location>
        <begin position="1393"/>
        <end position="1404"/>
    </location>
</feature>
<feature type="compositionally biased region" description="Pro residues" evidence="5">
    <location>
        <begin position="1445"/>
        <end position="1457"/>
    </location>
</feature>
<dbReference type="InterPro" id="IPR013083">
    <property type="entry name" value="Znf_RING/FYVE/PHD"/>
</dbReference>
<dbReference type="EMBL" id="CP144520">
    <property type="protein sequence ID" value="WWC67466.1"/>
    <property type="molecule type" value="Genomic_DNA"/>
</dbReference>
<dbReference type="CDD" id="cd15550">
    <property type="entry name" value="PHD_MLL5"/>
    <property type="match status" value="1"/>
</dbReference>
<dbReference type="GO" id="GO:0008270">
    <property type="term" value="F:zinc ion binding"/>
    <property type="evidence" value="ECO:0007669"/>
    <property type="project" value="UniProtKB-KW"/>
</dbReference>
<dbReference type="Proteomes" id="UP000094020">
    <property type="component" value="Chromosome 2"/>
</dbReference>
<feature type="region of interest" description="Disordered" evidence="5">
    <location>
        <begin position="256"/>
        <end position="366"/>
    </location>
</feature>
<dbReference type="SMART" id="SM00317">
    <property type="entry name" value="SET"/>
    <property type="match status" value="1"/>
</dbReference>
<evidence type="ECO:0008006" key="11">
    <source>
        <dbReference type="Google" id="ProtNLM"/>
    </source>
</evidence>
<evidence type="ECO:0000313" key="9">
    <source>
        <dbReference type="EMBL" id="WWC67466.1"/>
    </source>
</evidence>
<dbReference type="Gene3D" id="2.170.270.10">
    <property type="entry name" value="SET domain"/>
    <property type="match status" value="1"/>
</dbReference>
<accession>A0A1B9HWV8</accession>
<feature type="region of interest" description="Disordered" evidence="5">
    <location>
        <begin position="755"/>
        <end position="844"/>
    </location>
</feature>
<feature type="compositionally biased region" description="Basic and acidic residues" evidence="5">
    <location>
        <begin position="291"/>
        <end position="312"/>
    </location>
</feature>
<feature type="region of interest" description="Disordered" evidence="5">
    <location>
        <begin position="1162"/>
        <end position="1510"/>
    </location>
</feature>
<feature type="compositionally biased region" description="Low complexity" evidence="5">
    <location>
        <begin position="1275"/>
        <end position="1284"/>
    </location>
</feature>
<feature type="compositionally biased region" description="Acidic residues" evidence="5">
    <location>
        <begin position="784"/>
        <end position="795"/>
    </location>
</feature>
<dbReference type="GO" id="GO:0006325">
    <property type="term" value="P:chromatin organization"/>
    <property type="evidence" value="ECO:0007669"/>
    <property type="project" value="UniProtKB-KW"/>
</dbReference>
<dbReference type="SUPFAM" id="SSF82199">
    <property type="entry name" value="SET domain"/>
    <property type="match status" value="1"/>
</dbReference>
<evidence type="ECO:0000256" key="1">
    <source>
        <dbReference type="ARBA" id="ARBA00022723"/>
    </source>
</evidence>
<dbReference type="InterPro" id="IPR001214">
    <property type="entry name" value="SET_dom"/>
</dbReference>
<feature type="compositionally biased region" description="Polar residues" evidence="5">
    <location>
        <begin position="1308"/>
        <end position="1321"/>
    </location>
</feature>
<feature type="compositionally biased region" description="Polar residues" evidence="5">
    <location>
        <begin position="115"/>
        <end position="124"/>
    </location>
</feature>
<feature type="compositionally biased region" description="Low complexity" evidence="5">
    <location>
        <begin position="911"/>
        <end position="928"/>
    </location>
</feature>
<feature type="compositionally biased region" description="Gly residues" evidence="5">
    <location>
        <begin position="1486"/>
        <end position="1510"/>
    </location>
</feature>
<feature type="region of interest" description="Disordered" evidence="5">
    <location>
        <begin position="58"/>
        <end position="184"/>
    </location>
</feature>
<sequence length="1510" mass="162224">MEPSAEAGPSRPSPRRMTPPPVDATSTDIVMEDVSASAPIEGGEPDDAVALLLNISSAVDVPPPLPPKPESMEVIMEDQTREVAKPAPPDNPHTYPYTPPDEKDHNNNDRPPDSVEQQTESSVFPLSASLPNGLPSHTQGSSPSAHPPTPIRTSPDPPVKPKGKRKRNANAGSSRRASSDHPAHWLGEDNTIIRCICGFTEDDGFTIQCEGCGAWEHGMCFGYMDEASAPDQYFCELCKPRPFDAAAAKRMQIIMQDSQRQAREAASTGGDPSVEKEKEKPRSKSGKPKRARTESVLDGELDKDKDSGKEHSPGVMGPPAVKPKRRQPGPKPRAKQPITPSATAESSSAPVPSFKEQQQPPLEEPEDDYFRIEPWTLEYTPIKENIVRGVAARQIMRKLYKEWVDAEEEVVAAKSRAVHNPSGLPSPTETGILRLSPDNLFPPPDFHILAPPVPPIFLSGSSLESLSSPVSIQIVEDAPSFLPLTYAENISSYGVYTRPTIYSVFAEEPITLGSFVGEFKGEVLDCETYRKDPINQYSCLGVPKPHVRSIGPPVNLIIDARGYGNDLRFVRSGCHPNVVLRPLLWRSSESESLKLKFGLFAAKDIGKKDELVLGWEWDDQHVVHSLRSIVHAAMLNDGSLASPSFSTSIRTVNQLSHKIDSVLTHIFGTFTACACVVPGQCALAQMGQLVEPKVMQDHHIHENPRKKLRADLGELVGAVRGWRRRELESAQMRQWRLTQDRFDLGLSRMSSRSSQAEVYAHSAESRSQSEDPVEDQSSTRADESMEQDTLVEEASNEEHAAPKQMIEKPAIPEIPVDEGLLREDEAMDVEESAPVAEETQAQDIINIPAVDFVPPSIPSPKTSPAVTINPIPEVAMIPEPAAESAQPETPIASPKPHSTSPRKAKVERQDSSSSLSSAVSSIKPSSAADDLDSGSESDATTATIPKSHFSEESDGESAIMDDDEEGLPTQSSPVKPPSNGSRKVRRVLSPVIESSNYMNGHIEIGGNHEISEDEREMVIKKPKKSLKAKVIPDSSPKSTSKSVRKITLITSPTNSLSSRGVPPPKSKKGRIKRIVSSSSASGDDQYDRQDTTSSPSGKQKKVQKNSRDIEFSPISAKSVKLEKLEDIPQINGEARAIVPDQVVAPLSVAMEVDEAAIPDPEIVAPIESQPAPDTLAGVDGTTEITPAVEAKETTPSPKEPTPPPKEPTPPPEPPKKVSISDYLKSHKFRKEAQTPISEVPLANPASEPPKVELTPKAVEAKLSSSFDDIPGFGNIGSSTTNSSSPVKGEPETPTLGGKLNLSEYLPSNRITSVNSTPTSGNIGLGTPAIETPRTSSYVPRSTSNGSAPGITSTDYFPTQPQPQSQSQSGGSSAFVPRSTSMSYTPRPSVPDDSSSLGLGLNTSGYQSQDTIGLGKSPSDMIPPPLPIREIPPHTTTTPVVGGIARPPPTGPKVPPTGPRGGGVSGTPTRGGEIPPTIGSGYRGSPVGRGFGGRGLWRGGRGGFRGGWRGT</sequence>
<feature type="compositionally biased region" description="Polar residues" evidence="5">
    <location>
        <begin position="968"/>
        <end position="981"/>
    </location>
</feature>
<keyword evidence="3" id="KW-0862">Zinc</keyword>
<feature type="compositionally biased region" description="Basic and acidic residues" evidence="5">
    <location>
        <begin position="273"/>
        <end position="282"/>
    </location>
</feature>
<feature type="compositionally biased region" description="Polar residues" evidence="5">
    <location>
        <begin position="135"/>
        <end position="144"/>
    </location>
</feature>
<dbReference type="GO" id="GO:0006355">
    <property type="term" value="P:regulation of DNA-templated transcription"/>
    <property type="evidence" value="ECO:0007669"/>
    <property type="project" value="TreeGrafter"/>
</dbReference>
<reference evidence="8" key="1">
    <citation type="submission" date="2013-07" db="EMBL/GenBank/DDBJ databases">
        <title>The Genome Sequence of Cryptococcus pinus CBS10737.</title>
        <authorList>
            <consortium name="The Broad Institute Genome Sequencing Platform"/>
            <person name="Cuomo C."/>
            <person name="Litvintseva A."/>
            <person name="Chen Y."/>
            <person name="Heitman J."/>
            <person name="Sun S."/>
            <person name="Springer D."/>
            <person name="Dromer F."/>
            <person name="Young S.K."/>
            <person name="Zeng Q."/>
            <person name="Gargeya S."/>
            <person name="Fitzgerald M."/>
            <person name="Abouelleil A."/>
            <person name="Alvarado L."/>
            <person name="Berlin A.M."/>
            <person name="Chapman S.B."/>
            <person name="Dewar J."/>
            <person name="Goldberg J."/>
            <person name="Griggs A."/>
            <person name="Gujja S."/>
            <person name="Hansen M."/>
            <person name="Howarth C."/>
            <person name="Imamovic A."/>
            <person name="Larimer J."/>
            <person name="McCowan C."/>
            <person name="Murphy C."/>
            <person name="Pearson M."/>
            <person name="Priest M."/>
            <person name="Roberts A."/>
            <person name="Saif S."/>
            <person name="Shea T."/>
            <person name="Sykes S."/>
            <person name="Wortman J."/>
            <person name="Nusbaum C."/>
            <person name="Birren B."/>
        </authorList>
    </citation>
    <scope>NUCLEOTIDE SEQUENCE [LARGE SCALE GENOMIC DNA]</scope>
    <source>
        <strain evidence="8">CBS 10737</strain>
    </source>
</reference>
<feature type="compositionally biased region" description="Low complexity" evidence="5">
    <location>
        <begin position="335"/>
        <end position="361"/>
    </location>
</feature>
<dbReference type="PANTHER" id="PTHR46462:SF3">
    <property type="entry name" value="UPSET, ISOFORM A"/>
    <property type="match status" value="1"/>
</dbReference>
<feature type="compositionally biased region" description="Pro residues" evidence="5">
    <location>
        <begin position="145"/>
        <end position="160"/>
    </location>
</feature>
<evidence type="ECO:0000259" key="7">
    <source>
        <dbReference type="SMART" id="SM00317"/>
    </source>
</evidence>
<dbReference type="SUPFAM" id="SSF57903">
    <property type="entry name" value="FYVE/PHD zinc finger"/>
    <property type="match status" value="1"/>
</dbReference>
<gene>
    <name evidence="8" type="ORF">I206_06656</name>
    <name evidence="9" type="ORF">I206_101374</name>
</gene>
<feature type="region of interest" description="Disordered" evidence="5">
    <location>
        <begin position="1"/>
        <end position="28"/>
    </location>
</feature>
<reference evidence="9" key="4">
    <citation type="submission" date="2024-02" db="EMBL/GenBank/DDBJ databases">
        <title>Comparative genomics of Cryptococcus and Kwoniella reveals pathogenesis evolution and contrasting modes of karyotype evolution via chromosome fusion or intercentromeric recombination.</title>
        <authorList>
            <person name="Coelho M.A."/>
            <person name="David-Palma M."/>
            <person name="Shea T."/>
            <person name="Bowers K."/>
            <person name="McGinley-Smith S."/>
            <person name="Mohammad A.W."/>
            <person name="Gnirke A."/>
            <person name="Yurkov A.M."/>
            <person name="Nowrousian M."/>
            <person name="Sun S."/>
            <person name="Cuomo C.A."/>
            <person name="Heitman J."/>
        </authorList>
    </citation>
    <scope>NUCLEOTIDE SEQUENCE</scope>
    <source>
        <strain evidence="9">CBS 10737</strain>
    </source>
</reference>
<keyword evidence="1" id="KW-0479">Metal-binding</keyword>
<dbReference type="KEGG" id="kpin:30175025"/>
<dbReference type="InterPro" id="IPR046341">
    <property type="entry name" value="SET_dom_sf"/>
</dbReference>
<name>A0A1B9HWV8_9TREE</name>
<dbReference type="OrthoDB" id="79252at2759"/>
<feature type="compositionally biased region" description="Pro residues" evidence="5">
    <location>
        <begin position="1197"/>
        <end position="1212"/>
    </location>
</feature>
<dbReference type="GO" id="GO:0070210">
    <property type="term" value="C:Rpd3L-Expanded complex"/>
    <property type="evidence" value="ECO:0007669"/>
    <property type="project" value="TreeGrafter"/>
</dbReference>
<dbReference type="Gene3D" id="3.30.40.10">
    <property type="entry name" value="Zinc/RING finger domain, C3HC4 (zinc finger)"/>
    <property type="match status" value="1"/>
</dbReference>
<feature type="compositionally biased region" description="Polar residues" evidence="5">
    <location>
        <begin position="1332"/>
        <end position="1358"/>
    </location>
</feature>
<dbReference type="SMART" id="SM00249">
    <property type="entry name" value="PHD"/>
    <property type="match status" value="1"/>
</dbReference>
<dbReference type="InterPro" id="IPR011011">
    <property type="entry name" value="Znf_FYVE_PHD"/>
</dbReference>
<feature type="compositionally biased region" description="Acidic residues" evidence="5">
    <location>
        <begin position="952"/>
        <end position="966"/>
    </location>
</feature>
<evidence type="ECO:0000313" key="8">
    <source>
        <dbReference type="EMBL" id="OCF47750.1"/>
    </source>
</evidence>
<dbReference type="Pfam" id="PF20826">
    <property type="entry name" value="PHD_5"/>
    <property type="match status" value="1"/>
</dbReference>
<keyword evidence="4" id="KW-0156">Chromatin regulator</keyword>
<feature type="domain" description="SET" evidence="7">
    <location>
        <begin position="493"/>
        <end position="622"/>
    </location>
</feature>
<feature type="compositionally biased region" description="Low complexity" evidence="5">
    <location>
        <begin position="1361"/>
        <end position="1372"/>
    </location>
</feature>
<dbReference type="GO" id="GO:0034967">
    <property type="term" value="C:Set3 complex"/>
    <property type="evidence" value="ECO:0007669"/>
    <property type="project" value="TreeGrafter"/>
</dbReference>
<feature type="region of interest" description="Disordered" evidence="5">
    <location>
        <begin position="877"/>
        <end position="1109"/>
    </location>
</feature>
<reference evidence="8" key="3">
    <citation type="submission" date="2016-07" db="EMBL/GenBank/DDBJ databases">
        <title>Evolution of pathogenesis and genome organization in the Tremellales.</title>
        <authorList>
            <person name="Cuomo C."/>
            <person name="Litvintseva A."/>
            <person name="Heitman J."/>
            <person name="Chen Y."/>
            <person name="Sun S."/>
            <person name="Springer D."/>
            <person name="Dromer F."/>
            <person name="Young S."/>
            <person name="Zeng Q."/>
            <person name="Chapman S."/>
            <person name="Gujja S."/>
            <person name="Saif S."/>
            <person name="Birren B."/>
        </authorList>
    </citation>
    <scope>NUCLEOTIDE SEQUENCE</scope>
    <source>
        <strain evidence="8">CBS 10737</strain>
    </source>
</reference>
<dbReference type="EMBL" id="KV700116">
    <property type="protein sequence ID" value="OCF47750.1"/>
    <property type="molecule type" value="Genomic_DNA"/>
</dbReference>
<organism evidence="8">
    <name type="scientific">Kwoniella pini CBS 10737</name>
    <dbReference type="NCBI Taxonomy" id="1296096"/>
    <lineage>
        <taxon>Eukaryota</taxon>
        <taxon>Fungi</taxon>
        <taxon>Dikarya</taxon>
        <taxon>Basidiomycota</taxon>
        <taxon>Agaricomycotina</taxon>
        <taxon>Tremellomycetes</taxon>
        <taxon>Tremellales</taxon>
        <taxon>Cryptococcaceae</taxon>
        <taxon>Kwoniella</taxon>
    </lineage>
</organism>
<evidence type="ECO:0000256" key="4">
    <source>
        <dbReference type="ARBA" id="ARBA00022853"/>
    </source>
</evidence>
<dbReference type="Pfam" id="PF00856">
    <property type="entry name" value="SET"/>
    <property type="match status" value="1"/>
</dbReference>
<evidence type="ECO:0000259" key="6">
    <source>
        <dbReference type="SMART" id="SM00249"/>
    </source>
</evidence>
<reference evidence="9" key="2">
    <citation type="submission" date="2013-07" db="EMBL/GenBank/DDBJ databases">
        <authorList>
            <consortium name="The Broad Institute Genome Sequencing Platform"/>
            <person name="Cuomo C."/>
            <person name="Litvintseva A."/>
            <person name="Chen Y."/>
            <person name="Heitman J."/>
            <person name="Sun S."/>
            <person name="Springer D."/>
            <person name="Dromer F."/>
            <person name="Young S.K."/>
            <person name="Zeng Q."/>
            <person name="Gargeya S."/>
            <person name="Fitzgerald M."/>
            <person name="Abouelleil A."/>
            <person name="Alvarado L."/>
            <person name="Berlin A.M."/>
            <person name="Chapman S.B."/>
            <person name="Dewar J."/>
            <person name="Goldberg J."/>
            <person name="Griggs A."/>
            <person name="Gujja S."/>
            <person name="Hansen M."/>
            <person name="Howarth C."/>
            <person name="Imamovic A."/>
            <person name="Larimer J."/>
            <person name="McCowan C."/>
            <person name="Murphy C."/>
            <person name="Pearson M."/>
            <person name="Priest M."/>
            <person name="Roberts A."/>
            <person name="Saif S."/>
            <person name="Shea T."/>
            <person name="Sykes S."/>
            <person name="Wortman J."/>
            <person name="Nusbaum C."/>
            <person name="Birren B."/>
        </authorList>
    </citation>
    <scope>NUCLEOTIDE SEQUENCE</scope>
    <source>
        <strain evidence="9">CBS 10737</strain>
    </source>
</reference>
<feature type="compositionally biased region" description="Basic and acidic residues" evidence="5">
    <location>
        <begin position="100"/>
        <end position="113"/>
    </location>
</feature>
<keyword evidence="2" id="KW-0863">Zinc-finger</keyword>
<dbReference type="PANTHER" id="PTHR46462">
    <property type="entry name" value="UPSET, ISOFORM A"/>
    <property type="match status" value="1"/>
</dbReference>
<evidence type="ECO:0000256" key="5">
    <source>
        <dbReference type="SAM" id="MobiDB-lite"/>
    </source>
</evidence>
<protein>
    <recommendedName>
        <fullName evidence="11">SET domain-containing protein</fullName>
    </recommendedName>
</protein>
<evidence type="ECO:0000256" key="3">
    <source>
        <dbReference type="ARBA" id="ARBA00022833"/>
    </source>
</evidence>
<proteinExistence type="predicted"/>
<feature type="compositionally biased region" description="Polar residues" evidence="5">
    <location>
        <begin position="1048"/>
        <end position="1058"/>
    </location>
</feature>
<feature type="compositionally biased region" description="Basic residues" evidence="5">
    <location>
        <begin position="322"/>
        <end position="334"/>
    </location>
</feature>